<dbReference type="InterPro" id="IPR011990">
    <property type="entry name" value="TPR-like_helical_dom_sf"/>
</dbReference>
<dbReference type="RefSeq" id="WP_152542006.1">
    <property type="nucleotide sequence ID" value="NZ_JBBBDM010000002.1"/>
</dbReference>
<sequence length="644" mass="67612">MRIEMGVLATMLAIGSAAVAQPQRSVQQDFEAATALSAGDDHAAALAAWQALEPRVAAKPRSRGIVLVRKSRDLVALKRYDEAVAATREGLALLPTGDKTLSADRFDAYLNLAGLDQQTLDYASAADAYRHAEQEAATAGERLAALRGLIRTATFTDPATATAAAARADAVIAATPIDNPLAADFASAKAVLALNTGNLPVATAEAMRAVKLLGGLTEKTDLRDVAARSNVALAMLLAGRKDEARHYMAMTGAGRMPDGQFDLGAAMTPPDCGGEAGLKPEQLAVVQFSIADDGSVLLAEPIYAEGGRTVALAFARAARQWAWSAEQVKAIPSFLRYNARVELRCNMAFPRPSITDGLLADLTRWSAERGAPMADAPENPAQALAGQRAALAAAPPAGKLPALIALLNSPVVPREERAQFAAEALQAARAAQAPVTGQLALDLDARLNGVADQWRPGTFRRVVAPLLDQQPYAGDPRARAALRLLLADEERNASDRMAALLGQVVDDPALPADDALRTGAQIRLASLAQRRGDDAAAKAAFDKTGLTASQCALVGDAPRMLHSGGSFPEEALSWGFEGWTRTQYDIAANGHVLNARAIVSYPPFIFTKAGAATASGLVYAKTYRPEGALACGANTSNVKFRIPH</sequence>
<name>A0ABU8H0N7_9SPHN</name>
<gene>
    <name evidence="2" type="ORF">V8201_05635</name>
</gene>
<comment type="caution">
    <text evidence="2">The sequence shown here is derived from an EMBL/GenBank/DDBJ whole genome shotgun (WGS) entry which is preliminary data.</text>
</comment>
<dbReference type="Proteomes" id="UP001367771">
    <property type="component" value="Unassembled WGS sequence"/>
</dbReference>
<keyword evidence="3" id="KW-1185">Reference proteome</keyword>
<reference evidence="2 3" key="1">
    <citation type="journal article" date="2013" name="Int. J. Syst. Evol. Microbiol.">
        <title>Sphingomonas kyungheensis sp. nov., a bacterium with ginsenoside-converting activity isolated from soil of a ginseng field.</title>
        <authorList>
            <person name="Son H.M."/>
            <person name="Yang J.E."/>
            <person name="Park Y."/>
            <person name="Han C.K."/>
            <person name="Kim S.G."/>
            <person name="Kook M."/>
            <person name="Yi T.H."/>
        </authorList>
    </citation>
    <scope>NUCLEOTIDE SEQUENCE [LARGE SCALE GENOMIC DNA]</scope>
    <source>
        <strain evidence="2 3">LMG 26582</strain>
    </source>
</reference>
<evidence type="ECO:0000259" key="1">
    <source>
        <dbReference type="PROSITE" id="PS52015"/>
    </source>
</evidence>
<dbReference type="EMBL" id="JBBBDM010000002">
    <property type="protein sequence ID" value="MEI5686558.1"/>
    <property type="molecule type" value="Genomic_DNA"/>
</dbReference>
<protein>
    <recommendedName>
        <fullName evidence="1">TonB C-terminal domain-containing protein</fullName>
    </recommendedName>
</protein>
<dbReference type="SUPFAM" id="SSF48452">
    <property type="entry name" value="TPR-like"/>
    <property type="match status" value="1"/>
</dbReference>
<evidence type="ECO:0000313" key="2">
    <source>
        <dbReference type="EMBL" id="MEI5686558.1"/>
    </source>
</evidence>
<feature type="domain" description="TonB C-terminal" evidence="1">
    <location>
        <begin position="552"/>
        <end position="644"/>
    </location>
</feature>
<dbReference type="InterPro" id="IPR037682">
    <property type="entry name" value="TonB_C"/>
</dbReference>
<dbReference type="SUPFAM" id="SSF74653">
    <property type="entry name" value="TolA/TonB C-terminal domain"/>
    <property type="match status" value="1"/>
</dbReference>
<organism evidence="2 3">
    <name type="scientific">Sphingomonas kyungheensis</name>
    <dbReference type="NCBI Taxonomy" id="1069987"/>
    <lineage>
        <taxon>Bacteria</taxon>
        <taxon>Pseudomonadati</taxon>
        <taxon>Pseudomonadota</taxon>
        <taxon>Alphaproteobacteria</taxon>
        <taxon>Sphingomonadales</taxon>
        <taxon>Sphingomonadaceae</taxon>
        <taxon>Sphingomonas</taxon>
    </lineage>
</organism>
<dbReference type="PROSITE" id="PS52015">
    <property type="entry name" value="TONB_CTD"/>
    <property type="match status" value="1"/>
</dbReference>
<accession>A0ABU8H0N7</accession>
<proteinExistence type="predicted"/>
<evidence type="ECO:0000313" key="3">
    <source>
        <dbReference type="Proteomes" id="UP001367771"/>
    </source>
</evidence>